<feature type="coiled-coil region" evidence="1">
    <location>
        <begin position="68"/>
        <end position="95"/>
    </location>
</feature>
<sequence length="225" mass="24401">MKIKNEAWQVVELEENKSNLLKENQVLVERISDLQSRILTLDTSFSSENSSNQLTKNTHEDDKVNSQIEAALALVDKLITENAELVEKVNELYAKLDQKGAQLDQSSGIESDGMVENTEILGTLASPAESVKNIPALNGVLDSIEMGMPVVPITVPSEADSGEIVQIPLDETEDENNSEAPQDVVEDDSGDDNTPFSDAPLIGAPFRLISFVASYVSGADLVNRS</sequence>
<name>A0AAV0PWR6_9ROSI</name>
<comment type="caution">
    <text evidence="3">The sequence shown here is derived from an EMBL/GenBank/DDBJ whole genome shotgun (WGS) entry which is preliminary data.</text>
</comment>
<organism evidence="3 4">
    <name type="scientific">Linum tenue</name>
    <dbReference type="NCBI Taxonomy" id="586396"/>
    <lineage>
        <taxon>Eukaryota</taxon>
        <taxon>Viridiplantae</taxon>
        <taxon>Streptophyta</taxon>
        <taxon>Embryophyta</taxon>
        <taxon>Tracheophyta</taxon>
        <taxon>Spermatophyta</taxon>
        <taxon>Magnoliopsida</taxon>
        <taxon>eudicotyledons</taxon>
        <taxon>Gunneridae</taxon>
        <taxon>Pentapetalae</taxon>
        <taxon>rosids</taxon>
        <taxon>fabids</taxon>
        <taxon>Malpighiales</taxon>
        <taxon>Linaceae</taxon>
        <taxon>Linum</taxon>
    </lineage>
</organism>
<evidence type="ECO:0000256" key="2">
    <source>
        <dbReference type="SAM" id="MobiDB-lite"/>
    </source>
</evidence>
<evidence type="ECO:0000313" key="4">
    <source>
        <dbReference type="Proteomes" id="UP001154282"/>
    </source>
</evidence>
<proteinExistence type="predicted"/>
<gene>
    <name evidence="3" type="ORF">LITE_LOCUS40179</name>
</gene>
<reference evidence="3" key="1">
    <citation type="submission" date="2022-08" db="EMBL/GenBank/DDBJ databases">
        <authorList>
            <person name="Gutierrez-Valencia J."/>
        </authorList>
    </citation>
    <scope>NUCLEOTIDE SEQUENCE</scope>
</reference>
<feature type="coiled-coil region" evidence="1">
    <location>
        <begin position="3"/>
        <end position="37"/>
    </location>
</feature>
<evidence type="ECO:0000256" key="1">
    <source>
        <dbReference type="SAM" id="Coils"/>
    </source>
</evidence>
<keyword evidence="4" id="KW-1185">Reference proteome</keyword>
<protein>
    <submittedName>
        <fullName evidence="3">Uncharacterized protein</fullName>
    </submittedName>
</protein>
<keyword evidence="1" id="KW-0175">Coiled coil</keyword>
<accession>A0AAV0PWR6</accession>
<feature type="region of interest" description="Disordered" evidence="2">
    <location>
        <begin position="170"/>
        <end position="201"/>
    </location>
</feature>
<dbReference type="AlphaFoldDB" id="A0AAV0PWR6"/>
<dbReference type="EMBL" id="CAMGYJ010000009">
    <property type="protein sequence ID" value="CAI0474767.1"/>
    <property type="molecule type" value="Genomic_DNA"/>
</dbReference>
<evidence type="ECO:0000313" key="3">
    <source>
        <dbReference type="EMBL" id="CAI0474767.1"/>
    </source>
</evidence>
<dbReference type="Proteomes" id="UP001154282">
    <property type="component" value="Unassembled WGS sequence"/>
</dbReference>